<dbReference type="AlphaFoldDB" id="A0A371E7W5"/>
<gene>
    <name evidence="2" type="ORF">CR513_59564</name>
</gene>
<dbReference type="Proteomes" id="UP000257109">
    <property type="component" value="Unassembled WGS sequence"/>
</dbReference>
<dbReference type="InterPro" id="IPR054722">
    <property type="entry name" value="PolX-like_BBD"/>
</dbReference>
<evidence type="ECO:0000313" key="3">
    <source>
        <dbReference type="Proteomes" id="UP000257109"/>
    </source>
</evidence>
<sequence>IEEPTPLTHESSKTKHLEKDNAKDILAIVGTKGIKKFNNKGKFHYGKKKAGKVVQHLEPKKKFFKGNCKCCEKYDHKMDDCYILKKKYERRGKLLVLTCFESNVINVPPNSWWLDLRFTSLRKPSDVESKIILGDGVGVPIIDIRVVTLCLPFGYTLLLRDVVYVPSMRRNLIFVLALNKYGYNFEFGCGKLLINFNSVVVGSGVWCDGLYMLNVNNSVNSIVGSKTRNKGVTRCNDVLQLIHIDMYGPITLIVMDGCIFGLIDLLQDKSNSLKDFKSFKTIVELKIGMKIKCVRYDKGGKHYSHYNEIGRNLRLFARFLYECGIEA</sequence>
<dbReference type="EMBL" id="QJKJ01015661">
    <property type="protein sequence ID" value="RDX62132.1"/>
    <property type="molecule type" value="Genomic_DNA"/>
</dbReference>
<keyword evidence="3" id="KW-1185">Reference proteome</keyword>
<dbReference type="OrthoDB" id="1935113at2759"/>
<reference evidence="2" key="1">
    <citation type="submission" date="2018-05" db="EMBL/GenBank/DDBJ databases">
        <title>Draft genome of Mucuna pruriens seed.</title>
        <authorList>
            <person name="Nnadi N.E."/>
            <person name="Vos R."/>
            <person name="Hasami M.H."/>
            <person name="Devisetty U.K."/>
            <person name="Aguiy J.C."/>
        </authorList>
    </citation>
    <scope>NUCLEOTIDE SEQUENCE [LARGE SCALE GENOMIC DNA]</scope>
    <source>
        <strain evidence="2">JCA_2017</strain>
    </source>
</reference>
<dbReference type="PANTHER" id="PTHR47592:SF27">
    <property type="entry name" value="OS08G0421700 PROTEIN"/>
    <property type="match status" value="1"/>
</dbReference>
<feature type="non-terminal residue" evidence="2">
    <location>
        <position position="1"/>
    </location>
</feature>
<protein>
    <recommendedName>
        <fullName evidence="1">Retrovirus-related Pol polyprotein from transposon TNT 1-94-like beta-barrel domain-containing protein</fullName>
    </recommendedName>
</protein>
<organism evidence="2 3">
    <name type="scientific">Mucuna pruriens</name>
    <name type="common">Velvet bean</name>
    <name type="synonym">Dolichos pruriens</name>
    <dbReference type="NCBI Taxonomy" id="157652"/>
    <lineage>
        <taxon>Eukaryota</taxon>
        <taxon>Viridiplantae</taxon>
        <taxon>Streptophyta</taxon>
        <taxon>Embryophyta</taxon>
        <taxon>Tracheophyta</taxon>
        <taxon>Spermatophyta</taxon>
        <taxon>Magnoliopsida</taxon>
        <taxon>eudicotyledons</taxon>
        <taxon>Gunneridae</taxon>
        <taxon>Pentapetalae</taxon>
        <taxon>rosids</taxon>
        <taxon>fabids</taxon>
        <taxon>Fabales</taxon>
        <taxon>Fabaceae</taxon>
        <taxon>Papilionoideae</taxon>
        <taxon>50 kb inversion clade</taxon>
        <taxon>NPAAA clade</taxon>
        <taxon>indigoferoid/millettioid clade</taxon>
        <taxon>Phaseoleae</taxon>
        <taxon>Mucuna</taxon>
    </lineage>
</organism>
<name>A0A371E7W5_MUCPR</name>
<comment type="caution">
    <text evidence="2">The sequence shown here is derived from an EMBL/GenBank/DDBJ whole genome shotgun (WGS) entry which is preliminary data.</text>
</comment>
<evidence type="ECO:0000259" key="1">
    <source>
        <dbReference type="Pfam" id="PF22936"/>
    </source>
</evidence>
<accession>A0A371E7W5</accession>
<evidence type="ECO:0000313" key="2">
    <source>
        <dbReference type="EMBL" id="RDX62132.1"/>
    </source>
</evidence>
<dbReference type="PANTHER" id="PTHR47592">
    <property type="entry name" value="PBF68 PROTEIN"/>
    <property type="match status" value="1"/>
</dbReference>
<feature type="domain" description="Retrovirus-related Pol polyprotein from transposon TNT 1-94-like beta-barrel" evidence="1">
    <location>
        <begin position="124"/>
        <end position="183"/>
    </location>
</feature>
<dbReference type="Pfam" id="PF22936">
    <property type="entry name" value="Pol_BBD"/>
    <property type="match status" value="1"/>
</dbReference>
<proteinExistence type="predicted"/>